<name>A0ACD5W9D8_AVESA</name>
<keyword evidence="2" id="KW-1185">Reference proteome</keyword>
<organism evidence="1 2">
    <name type="scientific">Avena sativa</name>
    <name type="common">Oat</name>
    <dbReference type="NCBI Taxonomy" id="4498"/>
    <lineage>
        <taxon>Eukaryota</taxon>
        <taxon>Viridiplantae</taxon>
        <taxon>Streptophyta</taxon>
        <taxon>Embryophyta</taxon>
        <taxon>Tracheophyta</taxon>
        <taxon>Spermatophyta</taxon>
        <taxon>Magnoliopsida</taxon>
        <taxon>Liliopsida</taxon>
        <taxon>Poales</taxon>
        <taxon>Poaceae</taxon>
        <taxon>BOP clade</taxon>
        <taxon>Pooideae</taxon>
        <taxon>Poodae</taxon>
        <taxon>Poeae</taxon>
        <taxon>Poeae Chloroplast Group 1 (Aveneae type)</taxon>
        <taxon>Aveninae</taxon>
        <taxon>Avena</taxon>
    </lineage>
</organism>
<protein>
    <submittedName>
        <fullName evidence="1">Uncharacterized protein</fullName>
    </submittedName>
</protein>
<sequence>MKTLLLLALLALAASTAFAQYAQDDGWNEQGGEATGCEQQQANLDSCKDYVTERCFTMKDFPLTWPWKWWKGGCEHEVRYQCCEQLNQVSQQCRCKAIWRAVEHELGGFLGLQKGEIGKRLLRAKSIPSKCNMGPQCNFPLTTGYYW</sequence>
<evidence type="ECO:0000313" key="2">
    <source>
        <dbReference type="Proteomes" id="UP001732700"/>
    </source>
</evidence>
<accession>A0ACD5W9D8</accession>
<evidence type="ECO:0000313" key="1">
    <source>
        <dbReference type="EnsemblPlants" id="AVESA.00010b.r2.4AG0586730.1.CDS.1"/>
    </source>
</evidence>
<dbReference type="Proteomes" id="UP001732700">
    <property type="component" value="Chromosome 4A"/>
</dbReference>
<dbReference type="EnsemblPlants" id="AVESA.00010b.r2.4AG0586730.1">
    <property type="protein sequence ID" value="AVESA.00010b.r2.4AG0586730.1.CDS.1"/>
    <property type="gene ID" value="AVESA.00010b.r2.4AG0586730"/>
</dbReference>
<reference evidence="1" key="1">
    <citation type="submission" date="2021-05" db="EMBL/GenBank/DDBJ databases">
        <authorList>
            <person name="Scholz U."/>
            <person name="Mascher M."/>
            <person name="Fiebig A."/>
        </authorList>
    </citation>
    <scope>NUCLEOTIDE SEQUENCE [LARGE SCALE GENOMIC DNA]</scope>
</reference>
<reference evidence="1" key="2">
    <citation type="submission" date="2025-09" db="UniProtKB">
        <authorList>
            <consortium name="EnsemblPlants"/>
        </authorList>
    </citation>
    <scope>IDENTIFICATION</scope>
</reference>
<proteinExistence type="predicted"/>